<sequence length="36" mass="4031">MPEPATWAQMMIGFGVVGGATRIVWRQRKAREQAEA</sequence>
<gene>
    <name evidence="2" type="ORF">GVO57_09870</name>
</gene>
<dbReference type="EMBL" id="CP047895">
    <property type="protein sequence ID" value="QHL91910.1"/>
    <property type="molecule type" value="Genomic_DNA"/>
</dbReference>
<dbReference type="NCBIfam" id="NF035944">
    <property type="entry name" value="PEPxxWA-CTERM"/>
    <property type="match status" value="1"/>
</dbReference>
<reference evidence="2 3" key="1">
    <citation type="submission" date="2020-01" db="EMBL/GenBank/DDBJ databases">
        <title>Sphingomonas sp. C33 whole genome sequece.</title>
        <authorList>
            <person name="Park C."/>
        </authorList>
    </citation>
    <scope>NUCLEOTIDE SEQUENCE [LARGE SCALE GENOMIC DNA]</scope>
    <source>
        <strain evidence="2 3">C33</strain>
    </source>
</reference>
<evidence type="ECO:0000313" key="2">
    <source>
        <dbReference type="EMBL" id="QHL91910.1"/>
    </source>
</evidence>
<organism evidence="2 3">
    <name type="scientific">Sphingomonas changnyeongensis</name>
    <dbReference type="NCBI Taxonomy" id="2698679"/>
    <lineage>
        <taxon>Bacteria</taxon>
        <taxon>Pseudomonadati</taxon>
        <taxon>Pseudomonadota</taxon>
        <taxon>Alphaproteobacteria</taxon>
        <taxon>Sphingomonadales</taxon>
        <taxon>Sphingomonadaceae</taxon>
        <taxon>Sphingomonas</taxon>
    </lineage>
</organism>
<evidence type="ECO:0000313" key="3">
    <source>
        <dbReference type="Proteomes" id="UP000464468"/>
    </source>
</evidence>
<dbReference type="AlphaFoldDB" id="A0A7Z2NY10"/>
<dbReference type="Proteomes" id="UP000464468">
    <property type="component" value="Chromosome"/>
</dbReference>
<accession>A0A7Z2NY10</accession>
<protein>
    <submittedName>
        <fullName evidence="2">PEPxxWA-CTERM sorting domain-containing protein</fullName>
    </submittedName>
</protein>
<evidence type="ECO:0000256" key="1">
    <source>
        <dbReference type="SAM" id="Phobius"/>
    </source>
</evidence>
<keyword evidence="1" id="KW-1133">Transmembrane helix</keyword>
<keyword evidence="1" id="KW-0472">Membrane</keyword>
<name>A0A7Z2NY10_9SPHN</name>
<keyword evidence="1" id="KW-0812">Transmembrane</keyword>
<keyword evidence="3" id="KW-1185">Reference proteome</keyword>
<proteinExistence type="predicted"/>
<dbReference type="KEGG" id="schy:GVO57_09870"/>
<feature type="transmembrane region" description="Helical" evidence="1">
    <location>
        <begin position="6"/>
        <end position="25"/>
    </location>
</feature>